<gene>
    <name evidence="2" type="primary">sapA_3</name>
    <name evidence="2" type="ORF">SCNRRL3882_7685</name>
</gene>
<dbReference type="AlphaFoldDB" id="A0A2N9BLJ2"/>
<dbReference type="OrthoDB" id="1099523at2"/>
<accession>A0A2N9BLJ2</accession>
<proteinExistence type="predicted"/>
<evidence type="ECO:0000313" key="2">
    <source>
        <dbReference type="EMBL" id="SOR84240.1"/>
    </source>
</evidence>
<dbReference type="Proteomes" id="UP000235464">
    <property type="component" value="Chromosome I"/>
</dbReference>
<protein>
    <submittedName>
        <fullName evidence="2">Spore-associated protein A</fullName>
    </submittedName>
</protein>
<reference evidence="3" key="1">
    <citation type="submission" date="2017-11" db="EMBL/GenBank/DDBJ databases">
        <authorList>
            <person name="Wibberg D."/>
        </authorList>
    </citation>
    <scope>NUCLEOTIDE SEQUENCE [LARGE SCALE GENOMIC DNA]</scope>
</reference>
<evidence type="ECO:0000256" key="1">
    <source>
        <dbReference type="SAM" id="SignalP"/>
    </source>
</evidence>
<organism evidence="2 3">
    <name type="scientific">Streptomyces chartreusis NRRL 3882</name>
    <dbReference type="NCBI Taxonomy" id="1079985"/>
    <lineage>
        <taxon>Bacteria</taxon>
        <taxon>Bacillati</taxon>
        <taxon>Actinomycetota</taxon>
        <taxon>Actinomycetes</taxon>
        <taxon>Kitasatosporales</taxon>
        <taxon>Streptomycetaceae</taxon>
        <taxon>Streptomyces</taxon>
    </lineage>
</organism>
<sequence length="142" mass="14395">MSRMKRVVQGAVAAGVSAVALTALAPTASAAPATATAAYNGACGTGYKTVNSTPVGTIGTAYLTYNSATGMNCAVAIRNMAGDPVSMDLFIRRSGDEIFNDQDGGLLRSYVGPVHVDAAGSCVDWWGQIDGVHFGKSGTNCG</sequence>
<dbReference type="EMBL" id="LT963352">
    <property type="protein sequence ID" value="SOR84240.1"/>
    <property type="molecule type" value="Genomic_DNA"/>
</dbReference>
<evidence type="ECO:0000313" key="3">
    <source>
        <dbReference type="Proteomes" id="UP000235464"/>
    </source>
</evidence>
<feature type="chain" id="PRO_5014783122" evidence="1">
    <location>
        <begin position="31"/>
        <end position="142"/>
    </location>
</feature>
<name>A0A2N9BLJ2_STRCX</name>
<keyword evidence="3" id="KW-1185">Reference proteome</keyword>
<keyword evidence="1" id="KW-0732">Signal</keyword>
<feature type="signal peptide" evidence="1">
    <location>
        <begin position="1"/>
        <end position="30"/>
    </location>
</feature>